<dbReference type="SMART" id="SM00822">
    <property type="entry name" value="PKS_KR"/>
    <property type="match status" value="1"/>
</dbReference>
<accession>A0A1R2AVL8</accession>
<evidence type="ECO:0000256" key="3">
    <source>
        <dbReference type="ARBA" id="ARBA00026117"/>
    </source>
</evidence>
<comment type="catalytic activity">
    <reaction evidence="4">
        <text>a (2E,4E)-dienoyl-CoA + NADPH + H(+) = a 4,5-saturated-(3E)-enoyl-CoA + NADP(+)</text>
        <dbReference type="Rhea" id="RHEA:45912"/>
        <dbReference type="ChEBI" id="CHEBI:15378"/>
        <dbReference type="ChEBI" id="CHEBI:57783"/>
        <dbReference type="ChEBI" id="CHEBI:58349"/>
        <dbReference type="ChEBI" id="CHEBI:85101"/>
        <dbReference type="ChEBI" id="CHEBI:85493"/>
        <dbReference type="EC" id="1.3.1.124"/>
    </reaction>
</comment>
<comment type="catalytic activity">
    <reaction evidence="5">
        <text>a (2E,4Z)-dienoyl-CoA + NADPH + H(+) = a 4,5-saturated-(3E)-enoyl-CoA + NADP(+)</text>
        <dbReference type="Rhea" id="RHEA:61892"/>
        <dbReference type="ChEBI" id="CHEBI:15378"/>
        <dbReference type="ChEBI" id="CHEBI:57783"/>
        <dbReference type="ChEBI" id="CHEBI:58349"/>
        <dbReference type="ChEBI" id="CHEBI:85099"/>
        <dbReference type="ChEBI" id="CHEBI:85493"/>
        <dbReference type="EC" id="1.3.1.124"/>
    </reaction>
</comment>
<dbReference type="Gene3D" id="3.40.50.720">
    <property type="entry name" value="NAD(P)-binding Rossmann-like Domain"/>
    <property type="match status" value="1"/>
</dbReference>
<dbReference type="SUPFAM" id="SSF51735">
    <property type="entry name" value="NAD(P)-binding Rossmann-fold domains"/>
    <property type="match status" value="1"/>
</dbReference>
<dbReference type="PANTHER" id="PTHR43296:SF2">
    <property type="entry name" value="PEROXISOMAL 2,4-DIENOYL-COA REDUCTASE [(3E)-ENOYL-COA-PRODUCING]"/>
    <property type="match status" value="1"/>
</dbReference>
<evidence type="ECO:0000259" key="6">
    <source>
        <dbReference type="SMART" id="SM00822"/>
    </source>
</evidence>
<dbReference type="FunFam" id="3.40.50.720:FF:000084">
    <property type="entry name" value="Short-chain dehydrogenase reductase"/>
    <property type="match status" value="1"/>
</dbReference>
<evidence type="ECO:0000256" key="2">
    <source>
        <dbReference type="ARBA" id="ARBA00023002"/>
    </source>
</evidence>
<comment type="caution">
    <text evidence="7">The sequence shown here is derived from an EMBL/GenBank/DDBJ whole genome shotgun (WGS) entry which is preliminary data.</text>
</comment>
<dbReference type="CDD" id="cd05369">
    <property type="entry name" value="TER_DECR_SDR_a"/>
    <property type="match status" value="1"/>
</dbReference>
<proteinExistence type="predicted"/>
<sequence length="273" mass="29031">MDSIFRKDVLRGKIALITGGGSGIGLEISKCLVEHGAKAVILGRNLKRLEDALAHFQKGTCSAAQCDVRNTDQVAKAVKQAMDQHGKIDILINCAAGNFLAPFETLSSKGFKTVIEIDTIGTFNVTKEVFTQSMKSGGGIIINISSTLQMPAVNMISHAAAAKAAIDSLTRSLAVELGPKRIRVNGVAPGMIEGTEGLSRLNPAKDVKLDGRVPQIPLQRSGKKSEIAQAVLFLILAEYITGQTLVVDGGLVLSFPNFTLAFPDVFQAWSSKL</sequence>
<feature type="domain" description="Ketoreductase" evidence="6">
    <location>
        <begin position="13"/>
        <end position="195"/>
    </location>
</feature>
<dbReference type="InterPro" id="IPR036291">
    <property type="entry name" value="NAD(P)-bd_dom_sf"/>
</dbReference>
<dbReference type="GO" id="GO:0009062">
    <property type="term" value="P:fatty acid catabolic process"/>
    <property type="evidence" value="ECO:0007669"/>
    <property type="project" value="InterPro"/>
</dbReference>
<dbReference type="GO" id="GO:0008670">
    <property type="term" value="F:2,4-dienoyl-CoA reductase (NADPH) activity"/>
    <property type="evidence" value="ECO:0007669"/>
    <property type="project" value="InterPro"/>
</dbReference>
<dbReference type="InterPro" id="IPR045017">
    <property type="entry name" value="DECR2-like"/>
</dbReference>
<organism evidence="7 8">
    <name type="scientific">Stentor coeruleus</name>
    <dbReference type="NCBI Taxonomy" id="5963"/>
    <lineage>
        <taxon>Eukaryota</taxon>
        <taxon>Sar</taxon>
        <taxon>Alveolata</taxon>
        <taxon>Ciliophora</taxon>
        <taxon>Postciliodesmatophora</taxon>
        <taxon>Heterotrichea</taxon>
        <taxon>Heterotrichida</taxon>
        <taxon>Stentoridae</taxon>
        <taxon>Stentor</taxon>
    </lineage>
</organism>
<name>A0A1R2AVL8_9CILI</name>
<dbReference type="EMBL" id="MPUH01001310">
    <property type="protein sequence ID" value="OMJ68566.1"/>
    <property type="molecule type" value="Genomic_DNA"/>
</dbReference>
<dbReference type="InterPro" id="IPR057326">
    <property type="entry name" value="KR_dom"/>
</dbReference>
<evidence type="ECO:0000313" key="8">
    <source>
        <dbReference type="Proteomes" id="UP000187209"/>
    </source>
</evidence>
<dbReference type="Proteomes" id="UP000187209">
    <property type="component" value="Unassembled WGS sequence"/>
</dbReference>
<dbReference type="PRINTS" id="PR00080">
    <property type="entry name" value="SDRFAMILY"/>
</dbReference>
<dbReference type="AlphaFoldDB" id="A0A1R2AVL8"/>
<gene>
    <name evidence="7" type="ORF">SteCoe_33941</name>
</gene>
<reference evidence="7 8" key="1">
    <citation type="submission" date="2016-11" db="EMBL/GenBank/DDBJ databases">
        <title>The macronuclear genome of Stentor coeruleus: a giant cell with tiny introns.</title>
        <authorList>
            <person name="Slabodnick M."/>
            <person name="Ruby J.G."/>
            <person name="Reiff S.B."/>
            <person name="Swart E.C."/>
            <person name="Gosai S."/>
            <person name="Prabakaran S."/>
            <person name="Witkowska E."/>
            <person name="Larue G.E."/>
            <person name="Fisher S."/>
            <person name="Freeman R.M."/>
            <person name="Gunawardena J."/>
            <person name="Chu W."/>
            <person name="Stover N.A."/>
            <person name="Gregory B.D."/>
            <person name="Nowacki M."/>
            <person name="Derisi J."/>
            <person name="Roy S.W."/>
            <person name="Marshall W.F."/>
            <person name="Sood P."/>
        </authorList>
    </citation>
    <scope>NUCLEOTIDE SEQUENCE [LARGE SCALE GENOMIC DNA]</scope>
    <source>
        <strain evidence="7">WM001</strain>
    </source>
</reference>
<dbReference type="EC" id="1.3.1.124" evidence="3"/>
<dbReference type="GO" id="GO:0005777">
    <property type="term" value="C:peroxisome"/>
    <property type="evidence" value="ECO:0007669"/>
    <property type="project" value="TreeGrafter"/>
</dbReference>
<dbReference type="PANTHER" id="PTHR43296">
    <property type="entry name" value="PEROXISOMAL 2,4-DIENOYL-COA REDUCTASE"/>
    <property type="match status" value="1"/>
</dbReference>
<dbReference type="InterPro" id="IPR002347">
    <property type="entry name" value="SDR_fam"/>
</dbReference>
<evidence type="ECO:0000256" key="1">
    <source>
        <dbReference type="ARBA" id="ARBA00022857"/>
    </source>
</evidence>
<evidence type="ECO:0000256" key="4">
    <source>
        <dbReference type="ARBA" id="ARBA00048009"/>
    </source>
</evidence>
<dbReference type="Pfam" id="PF13561">
    <property type="entry name" value="adh_short_C2"/>
    <property type="match status" value="1"/>
</dbReference>
<protein>
    <recommendedName>
        <fullName evidence="3">2,4-dienoyl-CoA reductase [(3E)-enoyl-CoA-producing]</fullName>
        <ecNumber evidence="3">1.3.1.124</ecNumber>
    </recommendedName>
</protein>
<keyword evidence="2" id="KW-0560">Oxidoreductase</keyword>
<keyword evidence="1" id="KW-0521">NADP</keyword>
<evidence type="ECO:0000256" key="5">
    <source>
        <dbReference type="ARBA" id="ARBA00048340"/>
    </source>
</evidence>
<evidence type="ECO:0000313" key="7">
    <source>
        <dbReference type="EMBL" id="OMJ68566.1"/>
    </source>
</evidence>
<dbReference type="OrthoDB" id="5327538at2759"/>
<dbReference type="PRINTS" id="PR00081">
    <property type="entry name" value="GDHRDH"/>
</dbReference>
<keyword evidence="8" id="KW-1185">Reference proteome</keyword>